<dbReference type="InterPro" id="IPR014914">
    <property type="entry name" value="RES_dom"/>
</dbReference>
<proteinExistence type="predicted"/>
<evidence type="ECO:0000313" key="3">
    <source>
        <dbReference type="Proteomes" id="UP001158049"/>
    </source>
</evidence>
<dbReference type="Proteomes" id="UP001158049">
    <property type="component" value="Unassembled WGS sequence"/>
</dbReference>
<protein>
    <submittedName>
        <fullName evidence="2">RES domain-containing protein</fullName>
    </submittedName>
</protein>
<gene>
    <name evidence="2" type="ORF">SAMN06295970_102280</name>
</gene>
<organism evidence="2 3">
    <name type="scientific">Noviherbaspirillum suwonense</name>
    <dbReference type="NCBI Taxonomy" id="1224511"/>
    <lineage>
        <taxon>Bacteria</taxon>
        <taxon>Pseudomonadati</taxon>
        <taxon>Pseudomonadota</taxon>
        <taxon>Betaproteobacteria</taxon>
        <taxon>Burkholderiales</taxon>
        <taxon>Oxalobacteraceae</taxon>
        <taxon>Noviherbaspirillum</taxon>
    </lineage>
</organism>
<dbReference type="SMART" id="SM00953">
    <property type="entry name" value="RES"/>
    <property type="match status" value="1"/>
</dbReference>
<reference evidence="2 3" key="1">
    <citation type="submission" date="2017-05" db="EMBL/GenBank/DDBJ databases">
        <authorList>
            <person name="Varghese N."/>
            <person name="Submissions S."/>
        </authorList>
    </citation>
    <scope>NUCLEOTIDE SEQUENCE [LARGE SCALE GENOMIC DNA]</scope>
    <source>
        <strain evidence="2 3">DSM 26001</strain>
    </source>
</reference>
<dbReference type="Pfam" id="PF08808">
    <property type="entry name" value="RES"/>
    <property type="match status" value="1"/>
</dbReference>
<keyword evidence="3" id="KW-1185">Reference proteome</keyword>
<dbReference type="RefSeq" id="WP_283441083.1">
    <property type="nucleotide sequence ID" value="NZ_FXUL01000002.1"/>
</dbReference>
<comment type="caution">
    <text evidence="2">The sequence shown here is derived from an EMBL/GenBank/DDBJ whole genome shotgun (WGS) entry which is preliminary data.</text>
</comment>
<evidence type="ECO:0000313" key="2">
    <source>
        <dbReference type="EMBL" id="SMP49593.1"/>
    </source>
</evidence>
<accession>A0ABY1PW98</accession>
<name>A0ABY1PW98_9BURK</name>
<feature type="domain" description="RES" evidence="1">
    <location>
        <begin position="22"/>
        <end position="153"/>
    </location>
</feature>
<evidence type="ECO:0000259" key="1">
    <source>
        <dbReference type="SMART" id="SM00953"/>
    </source>
</evidence>
<dbReference type="EMBL" id="FXUL01000002">
    <property type="protein sequence ID" value="SMP49593.1"/>
    <property type="molecule type" value="Genomic_DNA"/>
</dbReference>
<sequence>MILTALDAIAYRVHDPKWAYAPTSGAGAGKHGGRANRPGVNAIYLSLELETALAEYRQTDALLQPALMVSYEISVGPVVDFRGGFASGWDPLWQDFYCDWRRMVFNEGIEPPSWVIGDQVLAAGAKGIVFRSVLTGGANLVLYNDALAAGDRLAAHDPRHALPRNQDSWH</sequence>